<keyword evidence="2" id="KW-1185">Reference proteome</keyword>
<evidence type="ECO:0000313" key="2">
    <source>
        <dbReference type="Proteomes" id="UP001055336"/>
    </source>
</evidence>
<name>A0ABY3VYB4_9MYCO</name>
<dbReference type="Gene3D" id="3.40.109.10">
    <property type="entry name" value="NADH Oxidase"/>
    <property type="match status" value="1"/>
</dbReference>
<dbReference type="PANTHER" id="PTHR23026:SF123">
    <property type="entry name" value="NAD(P)H NITROREDUCTASE RV3131-RELATED"/>
    <property type="match status" value="1"/>
</dbReference>
<gene>
    <name evidence="1" type="ORF">MKK62_12995</name>
</gene>
<dbReference type="InterPro" id="IPR050627">
    <property type="entry name" value="Nitroreductase/BluB"/>
</dbReference>
<reference evidence="1" key="1">
    <citation type="submission" date="2022-08" db="EMBL/GenBank/DDBJ databases">
        <title>Whole genome sequencing of non-tuberculosis mycobacteria type-strains.</title>
        <authorList>
            <person name="Igarashi Y."/>
            <person name="Osugi A."/>
            <person name="Mitarai S."/>
        </authorList>
    </citation>
    <scope>NUCLEOTIDE SEQUENCE</scope>
    <source>
        <strain evidence="1">DSM 45127</strain>
    </source>
</reference>
<sequence>MAVVRNALRVASRAPSIHNSQPWHWVFDGHALHLYLDHRRLVSVADRSGREAIISCGAVLDHARIAMEAAGWQAATERFPDPDDRDRLAILNFRRADTTGYSHPNYERAMLRRRTYRLPLRQPAYWSRFLPRLEESIEDSVVRLDEISDESRPQLARVSHLTASLRHEDPWYENELRCWTAPFALYGGVPPDSLATGPEALRVDVRRDFPAVSTVDRRRSDELDASRILVLSTADDSRMSVLRSGEALSQVLLECTMAGYATCTLTHLIELDESRELVRCVIDHRGEPQALIRVGLAPPMEAPPVATPRLPLSELLEIR</sequence>
<dbReference type="InterPro" id="IPR000415">
    <property type="entry name" value="Nitroreductase-like"/>
</dbReference>
<organism evidence="1 2">
    <name type="scientific">Mycobacterium paraterrae</name>
    <dbReference type="NCBI Taxonomy" id="577492"/>
    <lineage>
        <taxon>Bacteria</taxon>
        <taxon>Bacillati</taxon>
        <taxon>Actinomycetota</taxon>
        <taxon>Actinomycetes</taxon>
        <taxon>Mycobacteriales</taxon>
        <taxon>Mycobacteriaceae</taxon>
        <taxon>Mycobacterium</taxon>
    </lineage>
</organism>
<dbReference type="PANTHER" id="PTHR23026">
    <property type="entry name" value="NADPH NITROREDUCTASE"/>
    <property type="match status" value="1"/>
</dbReference>
<dbReference type="SUPFAM" id="SSF55469">
    <property type="entry name" value="FMN-dependent nitroreductase-like"/>
    <property type="match status" value="2"/>
</dbReference>
<dbReference type="EMBL" id="CP092488">
    <property type="protein sequence ID" value="UMB72290.1"/>
    <property type="molecule type" value="Genomic_DNA"/>
</dbReference>
<evidence type="ECO:0000313" key="1">
    <source>
        <dbReference type="EMBL" id="UMB72290.1"/>
    </source>
</evidence>
<protein>
    <submittedName>
        <fullName evidence="1">NAD(P)H nitroreductase</fullName>
    </submittedName>
</protein>
<dbReference type="NCBIfam" id="NF047509">
    <property type="entry name" value="Rv3131_FMN_oxido"/>
    <property type="match status" value="1"/>
</dbReference>
<dbReference type="Proteomes" id="UP001055336">
    <property type="component" value="Chromosome"/>
</dbReference>
<accession>A0ABY3VYB4</accession>
<proteinExistence type="predicted"/>